<dbReference type="PIRSF" id="PIRSF000097">
    <property type="entry name" value="AKR"/>
    <property type="match status" value="1"/>
</dbReference>
<dbReference type="PROSITE" id="PS00062">
    <property type="entry name" value="ALDOKETO_REDUCTASE_2"/>
    <property type="match status" value="1"/>
</dbReference>
<dbReference type="Gene3D" id="3.20.20.100">
    <property type="entry name" value="NADP-dependent oxidoreductase domain"/>
    <property type="match status" value="1"/>
</dbReference>
<comment type="similarity">
    <text evidence="1">Belongs to the aldo/keto reductase family.</text>
</comment>
<accession>G4TBP8</accession>
<dbReference type="OrthoDB" id="416253at2759"/>
<dbReference type="EMBL" id="CAFZ01000039">
    <property type="protein sequence ID" value="CCA68731.1"/>
    <property type="molecule type" value="Genomic_DNA"/>
</dbReference>
<gene>
    <name evidence="7" type="ORF">PIIN_02595</name>
</gene>
<proteinExistence type="inferred from homology"/>
<dbReference type="HOGENOM" id="CLU_023205_0_0_1"/>
<dbReference type="GO" id="GO:0016491">
    <property type="term" value="F:oxidoreductase activity"/>
    <property type="evidence" value="ECO:0007669"/>
    <property type="project" value="UniProtKB-KW"/>
</dbReference>
<dbReference type="Proteomes" id="UP000007148">
    <property type="component" value="Unassembled WGS sequence"/>
</dbReference>
<dbReference type="OMA" id="DMYLVHT"/>
<evidence type="ECO:0000259" key="6">
    <source>
        <dbReference type="Pfam" id="PF00248"/>
    </source>
</evidence>
<dbReference type="InterPro" id="IPR036812">
    <property type="entry name" value="NAD(P)_OxRdtase_dom_sf"/>
</dbReference>
<evidence type="ECO:0000256" key="1">
    <source>
        <dbReference type="ARBA" id="ARBA00007905"/>
    </source>
</evidence>
<feature type="domain" description="NADP-dependent oxidoreductase" evidence="6">
    <location>
        <begin position="16"/>
        <end position="298"/>
    </location>
</feature>
<evidence type="ECO:0000256" key="2">
    <source>
        <dbReference type="ARBA" id="ARBA00023002"/>
    </source>
</evidence>
<feature type="binding site" evidence="4">
    <location>
        <position position="111"/>
    </location>
    <ligand>
        <name>substrate</name>
    </ligand>
</feature>
<evidence type="ECO:0000313" key="8">
    <source>
        <dbReference type="Proteomes" id="UP000007148"/>
    </source>
</evidence>
<dbReference type="InterPro" id="IPR023210">
    <property type="entry name" value="NADP_OxRdtase_dom"/>
</dbReference>
<dbReference type="FunFam" id="3.20.20.100:FF:000007">
    <property type="entry name" value="NAD(P)H-dependent D-xylose reductase xyl1"/>
    <property type="match status" value="1"/>
</dbReference>
<sequence length="318" mass="35289">MATITLKGSGQKMPLIGYGLWKIPRPQTADAVYNALKAGYRLLDGAGDYGNEKEAGEGLARAIKDGIVKREDVFITSKLWNTFHAPEHVAKLARFQLELWGIEYFDLFHIHFPVALKYVDPSHRYPPEWFGDDGKTVELDNTPIQATWQAMEKLVDEGLAKDIGVSNFNGSLLLDVLRYARIPVSVLQIEHHPYLTQEPLVALAKSRDIAITAYCSFGPASWIELNMHQSVPSLLEHDTVAQIASKHGKTPAQILLRWATQRGIAVIPKSNNPDRAAANLKSDDFDIPEEDMKTLSGLNQGLRFNDPSGMSLGLSIFA</sequence>
<keyword evidence="8" id="KW-1185">Reference proteome</keyword>
<name>G4TBP8_SERID</name>
<dbReference type="PRINTS" id="PR00069">
    <property type="entry name" value="ALDKETRDTASE"/>
</dbReference>
<dbReference type="InParanoid" id="G4TBP8"/>
<keyword evidence="2" id="KW-0560">Oxidoreductase</keyword>
<dbReference type="InterPro" id="IPR020471">
    <property type="entry name" value="AKR"/>
</dbReference>
<dbReference type="eggNOG" id="KOG1577">
    <property type="taxonomic scope" value="Eukaryota"/>
</dbReference>
<reference evidence="7 8" key="1">
    <citation type="journal article" date="2011" name="PLoS Pathog.">
        <title>Endophytic Life Strategies Decoded by Genome and Transcriptome Analyses of the Mutualistic Root Symbiont Piriformospora indica.</title>
        <authorList>
            <person name="Zuccaro A."/>
            <person name="Lahrmann U."/>
            <person name="Guldener U."/>
            <person name="Langen G."/>
            <person name="Pfiffi S."/>
            <person name="Biedenkopf D."/>
            <person name="Wong P."/>
            <person name="Samans B."/>
            <person name="Grimm C."/>
            <person name="Basiewicz M."/>
            <person name="Murat C."/>
            <person name="Martin F."/>
            <person name="Kogel K.H."/>
        </authorList>
    </citation>
    <scope>NUCLEOTIDE SEQUENCE [LARGE SCALE GENOMIC DNA]</scope>
    <source>
        <strain evidence="7 8">DSM 11827</strain>
    </source>
</reference>
<feature type="active site" description="Proton donor" evidence="3">
    <location>
        <position position="49"/>
    </location>
</feature>
<dbReference type="SUPFAM" id="SSF51430">
    <property type="entry name" value="NAD(P)-linked oxidoreductase"/>
    <property type="match status" value="1"/>
</dbReference>
<dbReference type="AlphaFoldDB" id="G4TBP8"/>
<dbReference type="PROSITE" id="PS00798">
    <property type="entry name" value="ALDOKETO_REDUCTASE_1"/>
    <property type="match status" value="1"/>
</dbReference>
<evidence type="ECO:0000313" key="7">
    <source>
        <dbReference type="EMBL" id="CCA68731.1"/>
    </source>
</evidence>
<evidence type="ECO:0000256" key="5">
    <source>
        <dbReference type="PIRSR" id="PIRSR000097-3"/>
    </source>
</evidence>
<feature type="site" description="Lowers pKa of active site Tyr" evidence="5">
    <location>
        <position position="78"/>
    </location>
</feature>
<evidence type="ECO:0000256" key="3">
    <source>
        <dbReference type="PIRSR" id="PIRSR000097-1"/>
    </source>
</evidence>
<dbReference type="Pfam" id="PF00248">
    <property type="entry name" value="Aldo_ket_red"/>
    <property type="match status" value="1"/>
</dbReference>
<dbReference type="STRING" id="1109443.G4TBP8"/>
<evidence type="ECO:0000256" key="4">
    <source>
        <dbReference type="PIRSR" id="PIRSR000097-2"/>
    </source>
</evidence>
<organism evidence="7 8">
    <name type="scientific">Serendipita indica (strain DSM 11827)</name>
    <name type="common">Root endophyte fungus</name>
    <name type="synonym">Piriformospora indica</name>
    <dbReference type="NCBI Taxonomy" id="1109443"/>
    <lineage>
        <taxon>Eukaryota</taxon>
        <taxon>Fungi</taxon>
        <taxon>Dikarya</taxon>
        <taxon>Basidiomycota</taxon>
        <taxon>Agaricomycotina</taxon>
        <taxon>Agaricomycetes</taxon>
        <taxon>Sebacinales</taxon>
        <taxon>Serendipitaceae</taxon>
        <taxon>Serendipita</taxon>
    </lineage>
</organism>
<protein>
    <submittedName>
        <fullName evidence="7">Probable D-xylose reductase</fullName>
    </submittedName>
</protein>
<dbReference type="PANTHER" id="PTHR11732">
    <property type="entry name" value="ALDO/KETO REDUCTASE"/>
    <property type="match status" value="1"/>
</dbReference>
<comment type="caution">
    <text evidence="7">The sequence shown here is derived from an EMBL/GenBank/DDBJ whole genome shotgun (WGS) entry which is preliminary data.</text>
</comment>
<dbReference type="InterPro" id="IPR018170">
    <property type="entry name" value="Aldo/ket_reductase_CS"/>
</dbReference>